<evidence type="ECO:0000313" key="3">
    <source>
        <dbReference type="EMBL" id="TDQ22069.1"/>
    </source>
</evidence>
<feature type="domain" description="UspA" evidence="2">
    <location>
        <begin position="224"/>
        <end position="273"/>
    </location>
</feature>
<dbReference type="OrthoDB" id="9788959at2"/>
<evidence type="ECO:0000259" key="2">
    <source>
        <dbReference type="Pfam" id="PF00582"/>
    </source>
</evidence>
<dbReference type="Gene3D" id="3.40.50.620">
    <property type="entry name" value="HUPs"/>
    <property type="match status" value="2"/>
</dbReference>
<dbReference type="Pfam" id="PF00582">
    <property type="entry name" value="Usp"/>
    <property type="match status" value="2"/>
</dbReference>
<evidence type="ECO:0000256" key="1">
    <source>
        <dbReference type="ARBA" id="ARBA00008791"/>
    </source>
</evidence>
<name>A0A4R6TAZ0_9FLAO</name>
<dbReference type="InterPro" id="IPR014729">
    <property type="entry name" value="Rossmann-like_a/b/a_fold"/>
</dbReference>
<protein>
    <submittedName>
        <fullName evidence="3">Nucleotide-binding universal stress UspA family protein</fullName>
    </submittedName>
</protein>
<dbReference type="Proteomes" id="UP000295390">
    <property type="component" value="Unassembled WGS sequence"/>
</dbReference>
<dbReference type="PANTHER" id="PTHR46268:SF6">
    <property type="entry name" value="UNIVERSAL STRESS PROTEIN UP12"/>
    <property type="match status" value="1"/>
</dbReference>
<dbReference type="PRINTS" id="PR01438">
    <property type="entry name" value="UNVRSLSTRESS"/>
</dbReference>
<dbReference type="SUPFAM" id="SSF52402">
    <property type="entry name" value="Adenine nucleotide alpha hydrolases-like"/>
    <property type="match status" value="2"/>
</dbReference>
<accession>A0A4R6TAZ0</accession>
<sequence length="275" mass="31364">MKKILVPIDFSKPSEHAAKLAAKIAKKANSEVHLLHMVELPTGIIDLGIGNNFSIPESMLYIRKVRERILEYRQQYFSNDESVKYAIRFQNPYDGICDYVKKHNIDFIIMGAKGHTPLEEILIGSNTEKVVRTSEVPVLVTKKNGENFNPKNLVFASSFKPEKNQAFERFLEFASNFDSNIHLLKINTPQRFEDTLNTNQRIQKFIDKYDLNNYSINIYNDSSIEKGILSFSNKINADIIALATHGRSGLSHIFNGSITKHLAKKSIKPMLTFKV</sequence>
<comment type="similarity">
    <text evidence="1">Belongs to the universal stress protein A family.</text>
</comment>
<dbReference type="InterPro" id="IPR006015">
    <property type="entry name" value="Universal_stress_UspA"/>
</dbReference>
<evidence type="ECO:0000313" key="4">
    <source>
        <dbReference type="Proteomes" id="UP000295390"/>
    </source>
</evidence>
<reference evidence="3 4" key="1">
    <citation type="submission" date="2019-03" db="EMBL/GenBank/DDBJ databases">
        <title>Genomic Encyclopedia of Type Strains, Phase III (KMG-III): the genomes of soil and plant-associated and newly described type strains.</title>
        <authorList>
            <person name="Whitman W."/>
        </authorList>
    </citation>
    <scope>NUCLEOTIDE SEQUENCE [LARGE SCALE GENOMIC DNA]</scope>
    <source>
        <strain evidence="3 4">CECT 8283</strain>
    </source>
</reference>
<dbReference type="RefSeq" id="WP_133538137.1">
    <property type="nucleotide sequence ID" value="NZ_SNYH01000007.1"/>
</dbReference>
<gene>
    <name evidence="3" type="ORF">DFQ07_3168</name>
</gene>
<comment type="caution">
    <text evidence="3">The sequence shown here is derived from an EMBL/GenBank/DDBJ whole genome shotgun (WGS) entry which is preliminary data.</text>
</comment>
<dbReference type="PANTHER" id="PTHR46268">
    <property type="entry name" value="STRESS RESPONSE PROTEIN NHAX"/>
    <property type="match status" value="1"/>
</dbReference>
<dbReference type="EMBL" id="SNYH01000007">
    <property type="protein sequence ID" value="TDQ22069.1"/>
    <property type="molecule type" value="Genomic_DNA"/>
</dbReference>
<dbReference type="AlphaFoldDB" id="A0A4R6TAZ0"/>
<dbReference type="CDD" id="cd00293">
    <property type="entry name" value="USP-like"/>
    <property type="match status" value="2"/>
</dbReference>
<proteinExistence type="inferred from homology"/>
<organism evidence="3 4">
    <name type="scientific">Tenacibaculum caenipelagi</name>
    <dbReference type="NCBI Taxonomy" id="1325435"/>
    <lineage>
        <taxon>Bacteria</taxon>
        <taxon>Pseudomonadati</taxon>
        <taxon>Bacteroidota</taxon>
        <taxon>Flavobacteriia</taxon>
        <taxon>Flavobacteriales</taxon>
        <taxon>Flavobacteriaceae</taxon>
        <taxon>Tenacibaculum</taxon>
    </lineage>
</organism>
<dbReference type="InterPro" id="IPR006016">
    <property type="entry name" value="UspA"/>
</dbReference>
<keyword evidence="4" id="KW-1185">Reference proteome</keyword>
<feature type="domain" description="UspA" evidence="2">
    <location>
        <begin position="1"/>
        <end position="142"/>
    </location>
</feature>